<dbReference type="InterPro" id="IPR036709">
    <property type="entry name" value="Autotransporte_beta_dom_sf"/>
</dbReference>
<dbReference type="EMBL" id="CP003123">
    <property type="protein sequence ID" value="AGF74892.1"/>
    <property type="molecule type" value="Genomic_DNA"/>
</dbReference>
<dbReference type="InterPro" id="IPR051551">
    <property type="entry name" value="Autotransporter_adhesion"/>
</dbReference>
<dbReference type="eggNOG" id="COG3468">
    <property type="taxonomic scope" value="Bacteria"/>
</dbReference>
<dbReference type="PANTHER" id="PTHR35037">
    <property type="entry name" value="C-TERMINAL REGION OF AIDA-LIKE PROTEIN"/>
    <property type="match status" value="1"/>
</dbReference>
<sequence>MIPVVRSHICLCALATSLFSFLPNVSASVNDGSSQCNGHGIPYKCDDGKTHILESGSYWLKPESSEDDKDATPPFAIAAAQEGTIVYANNMEVIGTAKPPADPGESRNFRHLYLDDGVLVSKDYGVFVENNGKVVLSNSTLRDMVVGFMVYGGTAEMNGGALEAKVGVLATTEYEPEKPVILNRKASVILNNVKIKIENYQPELTDYLSAAAKIIEGASFKMMGGAIDVVNADVFYTSYAGRVALDGVAITLNCKSEDGPYGGGCAVFSVARGGTIDFKNGNAGGINSDGVLIENLMMKDEYSDFNKVSIENSTLTIKGDEAHGIHFFLGEEEGLLESRSYGVQGGNDEYEKGLVILKRASLAVPDGIAIYNEWTSGYVELSQGSDISGDLLLMLVGNSGDSFVSIRADASSLKGGIYSDNGARAELSLSNNSTWTLTQRRHAGSRDQDLSGSESFVSLVTLSDSSIIFELPASNGYQILSIGKGDEKSVYIAEGDARLYLNAGGLRGDQRSDRLLIYGDVWGTTKVYVRAAPGDSRGNMNDGENDESASIIQVAGRAKEDSFILGGGYTTLNGSPYQYRLHAYGTRFSLEGERGAERKRRSLSADIDEQQLLLVDVGDQDGEEFWDFRLENEYVKSSSGSHSEAKVRAVVPQVSTYLLLPNAVFHSGLMDVSNQNKQAEAMRAAPQEFLNKRTSFFTNAYGGRQRYASDLSKVEYGYGGDIHYDAAEAGISLKAVESGSVVGFFGAMGTYGKFSLQPEDVEGSKKSKFEKWSAAVYGSLQHNTGLYVNGLLSYGLFEGDVSTDARGKTASIKGKPLSASLTSGKAFAVESEGLVFDPQVQLIYQRIFFDKARDIDNFDIDMGQPEQWTMRVGGRLSKRLMTNSASHSVSLYGKLYVSNDLHNKQFVSFGDDFQLGALGSSLEAGAGVHAQLSSKFALYGDLSYQHKLTSAGFSGTSFSGGMRYRF</sequence>
<dbReference type="InterPro" id="IPR005546">
    <property type="entry name" value="Autotransporte_beta"/>
</dbReference>
<keyword evidence="4" id="KW-1185">Reference proteome</keyword>
<proteinExistence type="predicted"/>
<dbReference type="KEGG" id="baus:BAnh1_10220"/>
<name>M1NZP4_BARAA</name>
<dbReference type="RefSeq" id="WP_015398396.1">
    <property type="nucleotide sequence ID" value="NC_020300.1"/>
</dbReference>
<gene>
    <name evidence="3" type="ordered locus">BAnh1_10220</name>
</gene>
<dbReference type="AlphaFoldDB" id="M1NZP4"/>
<dbReference type="NCBIfam" id="TIGR01414">
    <property type="entry name" value="autotrans_barl"/>
    <property type="match status" value="1"/>
</dbReference>
<organism evidence="3 4">
    <name type="scientific">Bartonella australis (strain Aust/NH1)</name>
    <dbReference type="NCBI Taxonomy" id="1094489"/>
    <lineage>
        <taxon>Bacteria</taxon>
        <taxon>Pseudomonadati</taxon>
        <taxon>Pseudomonadota</taxon>
        <taxon>Alphaproteobacteria</taxon>
        <taxon>Hyphomicrobiales</taxon>
        <taxon>Bartonellaceae</taxon>
        <taxon>Bartonella</taxon>
    </lineage>
</organism>
<dbReference type="PROSITE" id="PS51208">
    <property type="entry name" value="AUTOTRANSPORTER"/>
    <property type="match status" value="1"/>
</dbReference>
<dbReference type="STRING" id="1094489.BAnh1_10220"/>
<evidence type="ECO:0000313" key="4">
    <source>
        <dbReference type="Proteomes" id="UP000011729"/>
    </source>
</evidence>
<dbReference type="Gene3D" id="2.160.20.20">
    <property type="match status" value="1"/>
</dbReference>
<dbReference type="SMART" id="SM00869">
    <property type="entry name" value="Autotransporter"/>
    <property type="match status" value="1"/>
</dbReference>
<dbReference type="SUPFAM" id="SSF51126">
    <property type="entry name" value="Pectin lyase-like"/>
    <property type="match status" value="1"/>
</dbReference>
<evidence type="ECO:0000313" key="3">
    <source>
        <dbReference type="EMBL" id="AGF74892.1"/>
    </source>
</evidence>
<dbReference type="Proteomes" id="UP000011729">
    <property type="component" value="Chromosome"/>
</dbReference>
<dbReference type="Pfam" id="PF03797">
    <property type="entry name" value="Autotransporter"/>
    <property type="match status" value="1"/>
</dbReference>
<dbReference type="GO" id="GO:0019867">
    <property type="term" value="C:outer membrane"/>
    <property type="evidence" value="ECO:0007669"/>
    <property type="project" value="InterPro"/>
</dbReference>
<reference evidence="3 4" key="1">
    <citation type="journal article" date="2013" name="PLoS Genet.">
        <title>A gene transfer agent and a dynamic repertoire of secretion systems hold the keys to the explosive radiation of the emerging pathogen Bartonella.</title>
        <authorList>
            <person name="Guy L."/>
            <person name="Nystedt B."/>
            <person name="Toft C."/>
            <person name="Zaremba-Niedzwiedzka K."/>
            <person name="Berglund E.C."/>
            <person name="Granberg F."/>
            <person name="Naslund K."/>
            <person name="Eriksson A.S."/>
            <person name="Andersson S.G."/>
        </authorList>
    </citation>
    <scope>NUCLEOTIDE SEQUENCE [LARGE SCALE GENOMIC DNA]</scope>
    <source>
        <strain evidence="3 4">Aust/NH1</strain>
    </source>
</reference>
<protein>
    <submittedName>
        <fullName evidence="3">Autotransporter</fullName>
    </submittedName>
</protein>
<dbReference type="InterPro" id="IPR012332">
    <property type="entry name" value="Autotransporter_pectin_lyase_C"/>
</dbReference>
<dbReference type="Gene3D" id="2.40.128.130">
    <property type="entry name" value="Autotransporter beta-domain"/>
    <property type="match status" value="1"/>
</dbReference>
<feature type="signal peptide" evidence="1">
    <location>
        <begin position="1"/>
        <end position="27"/>
    </location>
</feature>
<dbReference type="HOGENOM" id="CLU_007596_2_0_5"/>
<dbReference type="PANTHER" id="PTHR35037:SF3">
    <property type="entry name" value="C-TERMINAL REGION OF AIDA-LIKE PROTEIN"/>
    <property type="match status" value="1"/>
</dbReference>
<dbReference type="PATRIC" id="fig|1094489.3.peg.1253"/>
<dbReference type="OrthoDB" id="7922675at2"/>
<feature type="chain" id="PRO_5004015993" evidence="1">
    <location>
        <begin position="28"/>
        <end position="966"/>
    </location>
</feature>
<dbReference type="InterPro" id="IPR011050">
    <property type="entry name" value="Pectin_lyase_fold/virulence"/>
</dbReference>
<keyword evidence="1" id="KW-0732">Signal</keyword>
<dbReference type="InterPro" id="IPR006315">
    <property type="entry name" value="OM_autotransptr_brl_dom"/>
</dbReference>
<feature type="domain" description="Autotransporter" evidence="2">
    <location>
        <begin position="689"/>
        <end position="966"/>
    </location>
</feature>
<evidence type="ECO:0000259" key="2">
    <source>
        <dbReference type="PROSITE" id="PS51208"/>
    </source>
</evidence>
<accession>M1NZP4</accession>
<evidence type="ECO:0000256" key="1">
    <source>
        <dbReference type="SAM" id="SignalP"/>
    </source>
</evidence>
<dbReference type="SUPFAM" id="SSF103515">
    <property type="entry name" value="Autotransporter"/>
    <property type="match status" value="1"/>
</dbReference>